<dbReference type="SUPFAM" id="SSF52047">
    <property type="entry name" value="RNI-like"/>
    <property type="match status" value="1"/>
</dbReference>
<gene>
    <name evidence="1" type="ORF">VNI00_003435</name>
</gene>
<reference evidence="1 2" key="1">
    <citation type="submission" date="2024-01" db="EMBL/GenBank/DDBJ databases">
        <title>A draft genome for a cacao thread blight-causing isolate of Paramarasmius palmivorus.</title>
        <authorList>
            <person name="Baruah I.K."/>
            <person name="Bukari Y."/>
            <person name="Amoako-Attah I."/>
            <person name="Meinhardt L.W."/>
            <person name="Bailey B.A."/>
            <person name="Cohen S.P."/>
        </authorList>
    </citation>
    <scope>NUCLEOTIDE SEQUENCE [LARGE SCALE GENOMIC DNA]</scope>
    <source>
        <strain evidence="1 2">GH-12</strain>
    </source>
</reference>
<dbReference type="EMBL" id="JAYKXP010000008">
    <property type="protein sequence ID" value="KAK7054972.1"/>
    <property type="molecule type" value="Genomic_DNA"/>
</dbReference>
<dbReference type="InterPro" id="IPR032675">
    <property type="entry name" value="LRR_dom_sf"/>
</dbReference>
<dbReference type="AlphaFoldDB" id="A0AAW0DSV4"/>
<dbReference type="Gene3D" id="3.80.10.10">
    <property type="entry name" value="Ribonuclease Inhibitor"/>
    <property type="match status" value="1"/>
</dbReference>
<organism evidence="1 2">
    <name type="scientific">Paramarasmius palmivorus</name>
    <dbReference type="NCBI Taxonomy" id="297713"/>
    <lineage>
        <taxon>Eukaryota</taxon>
        <taxon>Fungi</taxon>
        <taxon>Dikarya</taxon>
        <taxon>Basidiomycota</taxon>
        <taxon>Agaricomycotina</taxon>
        <taxon>Agaricomycetes</taxon>
        <taxon>Agaricomycetidae</taxon>
        <taxon>Agaricales</taxon>
        <taxon>Marasmiineae</taxon>
        <taxon>Marasmiaceae</taxon>
        <taxon>Paramarasmius</taxon>
    </lineage>
</organism>
<protein>
    <recommendedName>
        <fullName evidence="3">F-box domain-containing protein</fullName>
    </recommendedName>
</protein>
<evidence type="ECO:0000313" key="2">
    <source>
        <dbReference type="Proteomes" id="UP001383192"/>
    </source>
</evidence>
<evidence type="ECO:0000313" key="1">
    <source>
        <dbReference type="EMBL" id="KAK7054972.1"/>
    </source>
</evidence>
<dbReference type="Proteomes" id="UP001383192">
    <property type="component" value="Unassembled WGS sequence"/>
</dbReference>
<accession>A0AAW0DSV4</accession>
<evidence type="ECO:0008006" key="3">
    <source>
        <dbReference type="Google" id="ProtNLM"/>
    </source>
</evidence>
<keyword evidence="2" id="KW-1185">Reference proteome</keyword>
<comment type="caution">
    <text evidence="1">The sequence shown here is derived from an EMBL/GenBank/DDBJ whole genome shotgun (WGS) entry which is preliminary data.</text>
</comment>
<sequence length="503" mass="56638">MSTLSIHSPNLAILTDQTLSEQNIVEETLSVAESDLKACDAEIAALLSRRERLVQTIQKCKSALSLINNFPPEILSYIFEIVCETNTFGSSKQIAAITISAVGCHWRQIALSTPALWSSLKIDFTSWGQAERGLAHLVRTFMERSKAMPLKIHTIWHDNHYTEIVNPTMRILADHSSRWSEVVFFSDAGVLEAEVLKGIKGRLPLLRQLDIDFGTLDVFDDAPALTSVAICMPDYAPSLPYSQLIHMTLRHCYNDFVATRIFQQCRQVRRLELLWVENSLPIEPQVLMPSVDTLKVSGGEYDICFAIAHLLLPRLESLELVALFIDDLGAWEMWKDTPMVQSFFQQCSCITNLRIENLPLSDTQIITILTYVPTLRKLHIEDAATIPELAVDSPVNQTITPTSPSAPLIPGEYRRIISNRTHLTALFLKAHSRGFDSEQLVKMVSSRWIPRDIRGTCIDRVQVVEVVLGYDRDMPFIDVSALEPLVAAGLQLTVTMFRTKDHN</sequence>
<name>A0AAW0DSV4_9AGAR</name>
<proteinExistence type="predicted"/>